<protein>
    <submittedName>
        <fullName evidence="1">Uncharacterized protein</fullName>
    </submittedName>
</protein>
<organism evidence="1 2">
    <name type="scientific">Fusarium redolens</name>
    <dbReference type="NCBI Taxonomy" id="48865"/>
    <lineage>
        <taxon>Eukaryota</taxon>
        <taxon>Fungi</taxon>
        <taxon>Dikarya</taxon>
        <taxon>Ascomycota</taxon>
        <taxon>Pezizomycotina</taxon>
        <taxon>Sordariomycetes</taxon>
        <taxon>Hypocreomycetidae</taxon>
        <taxon>Hypocreales</taxon>
        <taxon>Nectriaceae</taxon>
        <taxon>Fusarium</taxon>
        <taxon>Fusarium redolens species complex</taxon>
    </lineage>
</organism>
<dbReference type="EMBL" id="JAGMUX010000001">
    <property type="protein sequence ID" value="KAH7270003.1"/>
    <property type="molecule type" value="Genomic_DNA"/>
</dbReference>
<dbReference type="GeneID" id="70215579"/>
<evidence type="ECO:0000313" key="1">
    <source>
        <dbReference type="EMBL" id="KAH7270003.1"/>
    </source>
</evidence>
<gene>
    <name evidence="1" type="ORF">BKA55DRAFT_30930</name>
</gene>
<name>A0A9P9KX68_FUSRE</name>
<comment type="caution">
    <text evidence="1">The sequence shown here is derived from an EMBL/GenBank/DDBJ whole genome shotgun (WGS) entry which is preliminary data.</text>
</comment>
<proteinExistence type="predicted"/>
<sequence>MRTGRPSVGPGWPVIPLLLRLSSPLFTEHHLNPLQAACKSISFINTQTNTVLYQLHIMFSMVQNPVTRARGDKGGQTTVVSGPLLASCAT</sequence>
<dbReference type="RefSeq" id="XP_046056771.1">
    <property type="nucleotide sequence ID" value="XM_046185625.1"/>
</dbReference>
<reference evidence="1" key="1">
    <citation type="journal article" date="2021" name="Nat. Commun.">
        <title>Genetic determinants of endophytism in the Arabidopsis root mycobiome.</title>
        <authorList>
            <person name="Mesny F."/>
            <person name="Miyauchi S."/>
            <person name="Thiergart T."/>
            <person name="Pickel B."/>
            <person name="Atanasova L."/>
            <person name="Karlsson M."/>
            <person name="Huettel B."/>
            <person name="Barry K.W."/>
            <person name="Haridas S."/>
            <person name="Chen C."/>
            <person name="Bauer D."/>
            <person name="Andreopoulos W."/>
            <person name="Pangilinan J."/>
            <person name="LaButti K."/>
            <person name="Riley R."/>
            <person name="Lipzen A."/>
            <person name="Clum A."/>
            <person name="Drula E."/>
            <person name="Henrissat B."/>
            <person name="Kohler A."/>
            <person name="Grigoriev I.V."/>
            <person name="Martin F.M."/>
            <person name="Hacquard S."/>
        </authorList>
    </citation>
    <scope>NUCLEOTIDE SEQUENCE</scope>
    <source>
        <strain evidence="1">MPI-CAGE-AT-0023</strain>
    </source>
</reference>
<dbReference type="Proteomes" id="UP000720189">
    <property type="component" value="Unassembled WGS sequence"/>
</dbReference>
<keyword evidence="2" id="KW-1185">Reference proteome</keyword>
<dbReference type="AlphaFoldDB" id="A0A9P9KX68"/>
<evidence type="ECO:0000313" key="2">
    <source>
        <dbReference type="Proteomes" id="UP000720189"/>
    </source>
</evidence>
<accession>A0A9P9KX68</accession>